<reference evidence="1 2" key="1">
    <citation type="journal article" date="2015" name="Nature">
        <title>rRNA introns, odd ribosomes, and small enigmatic genomes across a large radiation of phyla.</title>
        <authorList>
            <person name="Brown C.T."/>
            <person name="Hug L.A."/>
            <person name="Thomas B.C."/>
            <person name="Sharon I."/>
            <person name="Castelle C.J."/>
            <person name="Singh A."/>
            <person name="Wilkins M.J."/>
            <person name="Williams K.H."/>
            <person name="Banfield J.F."/>
        </authorList>
    </citation>
    <scope>NUCLEOTIDE SEQUENCE [LARGE SCALE GENOMIC DNA]</scope>
</reference>
<dbReference type="EMBL" id="LBYB01000006">
    <property type="protein sequence ID" value="KKR41808.1"/>
    <property type="molecule type" value="Genomic_DNA"/>
</dbReference>
<protein>
    <submittedName>
        <fullName evidence="1">Uncharacterized protein</fullName>
    </submittedName>
</protein>
<evidence type="ECO:0000313" key="2">
    <source>
        <dbReference type="Proteomes" id="UP000034881"/>
    </source>
</evidence>
<gene>
    <name evidence="1" type="ORF">UT77_C0006G0040</name>
</gene>
<accession>A0A0G0QNW5</accession>
<evidence type="ECO:0000313" key="1">
    <source>
        <dbReference type="EMBL" id="KKR41808.1"/>
    </source>
</evidence>
<name>A0A0G0QNW5_9BACT</name>
<dbReference type="Proteomes" id="UP000034881">
    <property type="component" value="Unassembled WGS sequence"/>
</dbReference>
<dbReference type="AlphaFoldDB" id="A0A0G0QNW5"/>
<comment type="caution">
    <text evidence="1">The sequence shown here is derived from an EMBL/GenBank/DDBJ whole genome shotgun (WGS) entry which is preliminary data.</text>
</comment>
<organism evidence="1 2">
    <name type="scientific">Candidatus Daviesbacteria bacterium GW2011_GWC2_40_12</name>
    <dbReference type="NCBI Taxonomy" id="1618431"/>
    <lineage>
        <taxon>Bacteria</taxon>
        <taxon>Candidatus Daviesiibacteriota</taxon>
    </lineage>
</organism>
<proteinExistence type="predicted"/>
<sequence length="94" mass="11096">MKSIKTAIAEAKFKDRPKNISKEFQMYGVYLAESLQDTKHYSLYMKLAKNYNRAILEEALNYTKGYTAAKSKARVFMWRLGQLRKETHNLENIR</sequence>